<sequence length="62" mass="6475">MDSRLVGLLIAVALFILGASWAVGRLVWLSTDSALLTMVSAMLFAGFMAIGIGSFVTRKGNG</sequence>
<protein>
    <submittedName>
        <fullName evidence="2">Uncharacterized protein</fullName>
    </submittedName>
</protein>
<keyword evidence="1" id="KW-1133">Transmembrane helix</keyword>
<feature type="transmembrane region" description="Helical" evidence="1">
    <location>
        <begin position="34"/>
        <end position="56"/>
    </location>
</feature>
<dbReference type="AlphaFoldDB" id="A0A0F9NPM6"/>
<reference evidence="2" key="1">
    <citation type="journal article" date="2015" name="Nature">
        <title>Complex archaea that bridge the gap between prokaryotes and eukaryotes.</title>
        <authorList>
            <person name="Spang A."/>
            <person name="Saw J.H."/>
            <person name="Jorgensen S.L."/>
            <person name="Zaremba-Niedzwiedzka K."/>
            <person name="Martijn J."/>
            <person name="Lind A.E."/>
            <person name="van Eijk R."/>
            <person name="Schleper C."/>
            <person name="Guy L."/>
            <person name="Ettema T.J."/>
        </authorList>
    </citation>
    <scope>NUCLEOTIDE SEQUENCE</scope>
</reference>
<keyword evidence="1" id="KW-0472">Membrane</keyword>
<dbReference type="EMBL" id="LAZR01003147">
    <property type="protein sequence ID" value="KKN21455.1"/>
    <property type="molecule type" value="Genomic_DNA"/>
</dbReference>
<name>A0A0F9NPM6_9ZZZZ</name>
<evidence type="ECO:0000313" key="2">
    <source>
        <dbReference type="EMBL" id="KKN21455.1"/>
    </source>
</evidence>
<organism evidence="2">
    <name type="scientific">marine sediment metagenome</name>
    <dbReference type="NCBI Taxonomy" id="412755"/>
    <lineage>
        <taxon>unclassified sequences</taxon>
        <taxon>metagenomes</taxon>
        <taxon>ecological metagenomes</taxon>
    </lineage>
</organism>
<proteinExistence type="predicted"/>
<accession>A0A0F9NPM6</accession>
<gene>
    <name evidence="2" type="ORF">LCGC14_0925410</name>
</gene>
<keyword evidence="1" id="KW-0812">Transmembrane</keyword>
<comment type="caution">
    <text evidence="2">The sequence shown here is derived from an EMBL/GenBank/DDBJ whole genome shotgun (WGS) entry which is preliminary data.</text>
</comment>
<evidence type="ECO:0000256" key="1">
    <source>
        <dbReference type="SAM" id="Phobius"/>
    </source>
</evidence>